<dbReference type="PANTHER" id="PTHR37166:SF1">
    <property type="entry name" value="PROTEIN FLAG"/>
    <property type="match status" value="1"/>
</dbReference>
<dbReference type="InterPro" id="IPR005186">
    <property type="entry name" value="FlaG"/>
</dbReference>
<dbReference type="SUPFAM" id="SSF160214">
    <property type="entry name" value="FlaG-like"/>
    <property type="match status" value="1"/>
</dbReference>
<dbReference type="Pfam" id="PF03646">
    <property type="entry name" value="FlaG"/>
    <property type="match status" value="1"/>
</dbReference>
<keyword evidence="1" id="KW-0969">Cilium</keyword>
<evidence type="ECO:0000313" key="2">
    <source>
        <dbReference type="Proteomes" id="UP000503312"/>
    </source>
</evidence>
<dbReference type="AlphaFoldDB" id="A0A6M9PT75"/>
<sequence length="132" mass="13823">MNSTVGASAQYAPSVLPAQTAPVASSAPKVNIPSDAEVVAKVASTEIKSSGVNEAAQPTRIAVEKAAKELESFVQSMGRNLNISVDGNTGYHVVTVTNPETGEVIRQMPSPELLKIAQSLPKYDGLFLSRKA</sequence>
<dbReference type="Gene3D" id="3.30.160.170">
    <property type="entry name" value="FlaG-like"/>
    <property type="match status" value="1"/>
</dbReference>
<dbReference type="Proteomes" id="UP000503312">
    <property type="component" value="Chromosome"/>
</dbReference>
<keyword evidence="1" id="KW-0966">Cell projection</keyword>
<reference evidence="1 2" key="1">
    <citation type="submission" date="2018-04" db="EMBL/GenBank/DDBJ databases">
        <title>Polynucleobacter sp. UH21B genome.</title>
        <authorList>
            <person name="Hahn M.W."/>
        </authorList>
    </citation>
    <scope>NUCLEOTIDE SEQUENCE [LARGE SCALE GENOMIC DNA]</scope>
    <source>
        <strain evidence="1 2">MWH-UH21B</strain>
    </source>
</reference>
<name>A0A6M9PT75_9BURK</name>
<organism evidence="1 2">
    <name type="scientific">Polynucleobacter tropicus</name>
    <dbReference type="NCBI Taxonomy" id="1743174"/>
    <lineage>
        <taxon>Bacteria</taxon>
        <taxon>Pseudomonadati</taxon>
        <taxon>Pseudomonadota</taxon>
        <taxon>Betaproteobacteria</taxon>
        <taxon>Burkholderiales</taxon>
        <taxon>Burkholderiaceae</taxon>
        <taxon>Polynucleobacter</taxon>
    </lineage>
</organism>
<keyword evidence="1" id="KW-0282">Flagellum</keyword>
<dbReference type="PANTHER" id="PTHR37166">
    <property type="entry name" value="PROTEIN FLAG"/>
    <property type="match status" value="1"/>
</dbReference>
<evidence type="ECO:0000313" key="1">
    <source>
        <dbReference type="EMBL" id="QKM65654.1"/>
    </source>
</evidence>
<accession>A0A6M9PT75</accession>
<dbReference type="InterPro" id="IPR035924">
    <property type="entry name" value="FlaG-like_sf"/>
</dbReference>
<dbReference type="KEGG" id="ptrp:DCO17_02980"/>
<gene>
    <name evidence="1" type="ORF">DCO17_02980</name>
</gene>
<keyword evidence="2" id="KW-1185">Reference proteome</keyword>
<proteinExistence type="predicted"/>
<protein>
    <submittedName>
        <fullName evidence="1">Flagellar biosynthesis protein FlaG</fullName>
    </submittedName>
</protein>
<dbReference type="EMBL" id="CP028942">
    <property type="protein sequence ID" value="QKM65654.1"/>
    <property type="molecule type" value="Genomic_DNA"/>
</dbReference>